<dbReference type="EMBL" id="JAWDGP010003176">
    <property type="protein sequence ID" value="KAK3776771.1"/>
    <property type="molecule type" value="Genomic_DNA"/>
</dbReference>
<evidence type="ECO:0000313" key="2">
    <source>
        <dbReference type="Proteomes" id="UP001283361"/>
    </source>
</evidence>
<gene>
    <name evidence="1" type="ORF">RRG08_058521</name>
</gene>
<dbReference type="Proteomes" id="UP001283361">
    <property type="component" value="Unassembled WGS sequence"/>
</dbReference>
<accession>A0AAE0ZXK0</accession>
<reference evidence="1" key="1">
    <citation type="journal article" date="2023" name="G3 (Bethesda)">
        <title>A reference genome for the long-term kleptoplast-retaining sea slug Elysia crispata morphotype clarki.</title>
        <authorList>
            <person name="Eastman K.E."/>
            <person name="Pendleton A.L."/>
            <person name="Shaikh M.A."/>
            <person name="Suttiyut T."/>
            <person name="Ogas R."/>
            <person name="Tomko P."/>
            <person name="Gavelis G."/>
            <person name="Widhalm J.R."/>
            <person name="Wisecaver J.H."/>
        </authorList>
    </citation>
    <scope>NUCLEOTIDE SEQUENCE</scope>
    <source>
        <strain evidence="1">ECLA1</strain>
    </source>
</reference>
<organism evidence="1 2">
    <name type="scientific">Elysia crispata</name>
    <name type="common">lettuce slug</name>
    <dbReference type="NCBI Taxonomy" id="231223"/>
    <lineage>
        <taxon>Eukaryota</taxon>
        <taxon>Metazoa</taxon>
        <taxon>Spiralia</taxon>
        <taxon>Lophotrochozoa</taxon>
        <taxon>Mollusca</taxon>
        <taxon>Gastropoda</taxon>
        <taxon>Heterobranchia</taxon>
        <taxon>Euthyneura</taxon>
        <taxon>Panpulmonata</taxon>
        <taxon>Sacoglossa</taxon>
        <taxon>Placobranchoidea</taxon>
        <taxon>Plakobranchidae</taxon>
        <taxon>Elysia</taxon>
    </lineage>
</organism>
<keyword evidence="2" id="KW-1185">Reference proteome</keyword>
<sequence>MAYEVKIGFYVKQILKAWLAPEPYANGIKFHRALNFKQPEGKLHFHIKFNCPQLSLSVIWDLQKYLTTVTRRYQSRKHVCFKSGVLCRDRDGCITSNRIALSPVRLGVVSVCSLTTMYIL</sequence>
<proteinExistence type="predicted"/>
<dbReference type="AlphaFoldDB" id="A0AAE0ZXK0"/>
<protein>
    <submittedName>
        <fullName evidence="1">Uncharacterized protein</fullName>
    </submittedName>
</protein>
<name>A0AAE0ZXK0_9GAST</name>
<evidence type="ECO:0000313" key="1">
    <source>
        <dbReference type="EMBL" id="KAK3776771.1"/>
    </source>
</evidence>
<comment type="caution">
    <text evidence="1">The sequence shown here is derived from an EMBL/GenBank/DDBJ whole genome shotgun (WGS) entry which is preliminary data.</text>
</comment>